<comment type="caution">
    <text evidence="2">The sequence shown here is derived from an EMBL/GenBank/DDBJ whole genome shotgun (WGS) entry which is preliminary data.</text>
</comment>
<keyword evidence="1" id="KW-0812">Transmembrane</keyword>
<gene>
    <name evidence="2" type="ORF">DRY71_01770</name>
</gene>
<dbReference type="AlphaFoldDB" id="A0A5U9KH67"/>
<evidence type="ECO:0000256" key="1">
    <source>
        <dbReference type="SAM" id="Phobius"/>
    </source>
</evidence>
<reference evidence="2" key="1">
    <citation type="submission" date="2018-07" db="EMBL/GenBank/DDBJ databases">
        <authorList>
            <person name="Ashton P.M."/>
            <person name="Dallman T."/>
            <person name="Nair S."/>
            <person name="De Pinna E."/>
            <person name="Peters T."/>
            <person name="Grant K."/>
        </authorList>
    </citation>
    <scope>NUCLEOTIDE SEQUENCE [LARGE SCALE GENOMIC DNA]</scope>
    <source>
        <strain evidence="2">436933</strain>
    </source>
</reference>
<feature type="transmembrane region" description="Helical" evidence="1">
    <location>
        <begin position="105"/>
        <end position="133"/>
    </location>
</feature>
<organism evidence="2">
    <name type="scientific">Salmonella newport</name>
    <dbReference type="NCBI Taxonomy" id="108619"/>
    <lineage>
        <taxon>Bacteria</taxon>
        <taxon>Pseudomonadati</taxon>
        <taxon>Pseudomonadota</taxon>
        <taxon>Gammaproteobacteria</taxon>
        <taxon>Enterobacterales</taxon>
        <taxon>Enterobacteriaceae</taxon>
        <taxon>Salmonella</taxon>
    </lineage>
</organism>
<keyword evidence="1" id="KW-1133">Transmembrane helix</keyword>
<evidence type="ECO:0000313" key="2">
    <source>
        <dbReference type="EMBL" id="EBS2691514.1"/>
    </source>
</evidence>
<dbReference type="EMBL" id="AAGUYM010000002">
    <property type="protein sequence ID" value="EBS2691514.1"/>
    <property type="molecule type" value="Genomic_DNA"/>
</dbReference>
<name>A0A5U9KH67_SALNE</name>
<feature type="transmembrane region" description="Helical" evidence="1">
    <location>
        <begin position="48"/>
        <end position="67"/>
    </location>
</feature>
<accession>A0A5U9KH67</accession>
<sequence>MNNEKKQYKASYERTNFEITVDETTEDNSKSKNIYNSQADADKRLSKLTLSLFIFFGLVLVIIIVCYKYYREFYLAITMPILTAITFSILYSFKYPKIKEINDSIWFISAAIKAMQITGESIGFNIGLLEYFFTKTGTITLMILASCGTLKATIAIISIFEKKK</sequence>
<feature type="transmembrane region" description="Helical" evidence="1">
    <location>
        <begin position="139"/>
        <end position="160"/>
    </location>
</feature>
<feature type="transmembrane region" description="Helical" evidence="1">
    <location>
        <begin position="73"/>
        <end position="93"/>
    </location>
</feature>
<protein>
    <submittedName>
        <fullName evidence="2">Uncharacterized protein</fullName>
    </submittedName>
</protein>
<dbReference type="Proteomes" id="UP000839726">
    <property type="component" value="Unassembled WGS sequence"/>
</dbReference>
<proteinExistence type="predicted"/>
<keyword evidence="1" id="KW-0472">Membrane</keyword>